<dbReference type="SUPFAM" id="SSF51695">
    <property type="entry name" value="PLC-like phosphodiesterases"/>
    <property type="match status" value="1"/>
</dbReference>
<dbReference type="Proteomes" id="UP000001593">
    <property type="component" value="Unassembled WGS sequence"/>
</dbReference>
<dbReference type="GO" id="GO:0006629">
    <property type="term" value="P:lipid metabolic process"/>
    <property type="evidence" value="ECO:0007669"/>
    <property type="project" value="InterPro"/>
</dbReference>
<feature type="chain" id="PRO_5002713500" evidence="1">
    <location>
        <begin position="21"/>
        <end position="240"/>
    </location>
</feature>
<organism evidence="2 3">
    <name type="scientific">Nematostella vectensis</name>
    <name type="common">Starlet sea anemone</name>
    <dbReference type="NCBI Taxonomy" id="45351"/>
    <lineage>
        <taxon>Eukaryota</taxon>
        <taxon>Metazoa</taxon>
        <taxon>Cnidaria</taxon>
        <taxon>Anthozoa</taxon>
        <taxon>Hexacorallia</taxon>
        <taxon>Actiniaria</taxon>
        <taxon>Edwardsiidae</taxon>
        <taxon>Nematostella</taxon>
    </lineage>
</organism>
<protein>
    <submittedName>
        <fullName evidence="2">Uncharacterized protein</fullName>
    </submittedName>
</protein>
<dbReference type="PhylomeDB" id="A7RHW7"/>
<keyword evidence="3" id="KW-1185">Reference proteome</keyword>
<proteinExistence type="predicted"/>
<dbReference type="InterPro" id="IPR051057">
    <property type="entry name" value="PI-PLC_domain"/>
</dbReference>
<gene>
    <name evidence="2" type="ORF">NEMVEDRAFT_v1g197358</name>
</gene>
<dbReference type="Pfam" id="PF26178">
    <property type="entry name" value="PI-PLC_cat"/>
    <property type="match status" value="1"/>
</dbReference>
<sequence length="240" mass="27210">MKLLVALGILLVLFADPVESILKEIDQWLNQNPREIVVISFTRNYEPWNERTIARDIEDKLRFLWWDQSPSSLSMNDEFATSGRWPTLGDAVRRNQRVFVFVHPKLASHMGTPSWAHNPTIIAPTETTIKYALSNKCRKLVPSLAKSCLTAKELVSVDLYLTRGLPVCTTVRADACNRLVLDAARACYNKRKSLERTVNFLKIDFPGRRGKAGYKALKEAAAYINNQNLETFTRTDVGAL</sequence>
<dbReference type="PANTHER" id="PTHR13593">
    <property type="match status" value="1"/>
</dbReference>
<dbReference type="GO" id="GO:0008081">
    <property type="term" value="F:phosphoric diester hydrolase activity"/>
    <property type="evidence" value="ECO:0000318"/>
    <property type="project" value="GO_Central"/>
</dbReference>
<name>A7RHW7_NEMVE</name>
<evidence type="ECO:0000313" key="2">
    <source>
        <dbReference type="EMBL" id="EDO48927.1"/>
    </source>
</evidence>
<reference evidence="2 3" key="1">
    <citation type="journal article" date="2007" name="Science">
        <title>Sea anemone genome reveals ancestral eumetazoan gene repertoire and genomic organization.</title>
        <authorList>
            <person name="Putnam N.H."/>
            <person name="Srivastava M."/>
            <person name="Hellsten U."/>
            <person name="Dirks B."/>
            <person name="Chapman J."/>
            <person name="Salamov A."/>
            <person name="Terry A."/>
            <person name="Shapiro H."/>
            <person name="Lindquist E."/>
            <person name="Kapitonov V.V."/>
            <person name="Jurka J."/>
            <person name="Genikhovich G."/>
            <person name="Grigoriev I.V."/>
            <person name="Lucas S.M."/>
            <person name="Steele R.E."/>
            <person name="Finnerty J.R."/>
            <person name="Technau U."/>
            <person name="Martindale M.Q."/>
            <person name="Rokhsar D.S."/>
        </authorList>
    </citation>
    <scope>NUCLEOTIDE SEQUENCE [LARGE SCALE GENOMIC DNA]</scope>
    <source>
        <strain evidence="3">CH2 X CH6</strain>
    </source>
</reference>
<accession>A7RHW7</accession>
<feature type="signal peptide" evidence="1">
    <location>
        <begin position="1"/>
        <end position="20"/>
    </location>
</feature>
<keyword evidence="1" id="KW-0732">Signal</keyword>
<dbReference type="AlphaFoldDB" id="A7RHW7"/>
<dbReference type="InterPro" id="IPR017946">
    <property type="entry name" value="PLC-like_Pdiesterase_TIM-brl"/>
</dbReference>
<evidence type="ECO:0000256" key="1">
    <source>
        <dbReference type="SAM" id="SignalP"/>
    </source>
</evidence>
<dbReference type="EMBL" id="DS469511">
    <property type="protein sequence ID" value="EDO48927.1"/>
    <property type="molecule type" value="Genomic_DNA"/>
</dbReference>
<dbReference type="PANTHER" id="PTHR13593:SF140">
    <property type="entry name" value="PLC-LIKE PHOSPHODIESTERASE"/>
    <property type="match status" value="1"/>
</dbReference>
<evidence type="ECO:0000313" key="3">
    <source>
        <dbReference type="Proteomes" id="UP000001593"/>
    </source>
</evidence>
<dbReference type="HOGENOM" id="CLU_977624_0_0_1"/>
<dbReference type="Gene3D" id="3.20.20.190">
    <property type="entry name" value="Phosphatidylinositol (PI) phosphodiesterase"/>
    <property type="match status" value="1"/>
</dbReference>
<dbReference type="InParanoid" id="A7RHW7"/>